<evidence type="ECO:0000313" key="1">
    <source>
        <dbReference type="EMBL" id="GAA0161462.1"/>
    </source>
</evidence>
<protein>
    <submittedName>
        <fullName evidence="1">Protein phosphatase</fullName>
    </submittedName>
</protein>
<dbReference type="InterPro" id="IPR002554">
    <property type="entry name" value="PP2A_B56"/>
</dbReference>
<dbReference type="FunFam" id="1.25.10.10:FF:000331">
    <property type="entry name" value="Phosphoprotein phosphatase, putative"/>
    <property type="match status" value="1"/>
</dbReference>
<dbReference type="PANTHER" id="PTHR10257:SF28">
    <property type="entry name" value="SERINE_THREONINE PROTEIN PHOSPHATASE 2A REGULATORY SUBUNIT"/>
    <property type="match status" value="1"/>
</dbReference>
<gene>
    <name evidence="1" type="ORF">LIER_17773</name>
</gene>
<sequence>MVFQRNSTKASPKRNSTSLRYLLDLDSRNNFSTNLFLSKNPEKQYQQHLISEDEEILNLISICSSTYTFTNPLESPSHQDFKRLKLMQLLSIIKTKKIQLSDEILPLLFKMVSSNLFRDLPAPPNNSSVLNYILPEEDENIFATPAASWPHLQTVYQILLLLVTHQEPASLRKYIDQSFLLNLLSTFQSEDPRERESLKNVFHRIYSTFTFYRAFMRKAMSDVFLQYIFETMDNQRHSGIGDLLEIWGSIINGFAVPLKDEHKLCLKKMFIPLHKHKCMQVYHKQLSYCISQFVQKEPALIEDIIKGVLRYWPVSNIQKEVLMIGEVEELVENIDPEIYKKLALPLWTQIAKCLNSCNSQVAERALYLWNNEQFVNMASQAREKVFPIIVKCMEKNLKSHWSNSVRQSTENVKGLLEESEPFLYSKCLLQLESQESATQQEEMRRKEKWGKIAEQAENINQNSITSSLHPLMNALHL</sequence>
<comment type="caution">
    <text evidence="1">The sequence shown here is derived from an EMBL/GenBank/DDBJ whole genome shotgun (WGS) entry which is preliminary data.</text>
</comment>
<dbReference type="SUPFAM" id="SSF48371">
    <property type="entry name" value="ARM repeat"/>
    <property type="match status" value="1"/>
</dbReference>
<accession>A0AAV3QEC7</accession>
<dbReference type="PANTHER" id="PTHR10257">
    <property type="entry name" value="SERINE/THREONINE PROTEIN PHOSPHATASE 2A PP2A REGULATORY SUBUNIT B"/>
    <property type="match status" value="1"/>
</dbReference>
<dbReference type="EMBL" id="BAABME010004185">
    <property type="protein sequence ID" value="GAA0161462.1"/>
    <property type="molecule type" value="Genomic_DNA"/>
</dbReference>
<dbReference type="InterPro" id="IPR016024">
    <property type="entry name" value="ARM-type_fold"/>
</dbReference>
<reference evidence="1 2" key="1">
    <citation type="submission" date="2024-01" db="EMBL/GenBank/DDBJ databases">
        <title>The complete chloroplast genome sequence of Lithospermum erythrorhizon: insights into the phylogenetic relationship among Boraginaceae species and the maternal lineages of purple gromwells.</title>
        <authorList>
            <person name="Okada T."/>
            <person name="Watanabe K."/>
        </authorList>
    </citation>
    <scope>NUCLEOTIDE SEQUENCE [LARGE SCALE GENOMIC DNA]</scope>
</reference>
<dbReference type="Proteomes" id="UP001454036">
    <property type="component" value="Unassembled WGS sequence"/>
</dbReference>
<dbReference type="InterPro" id="IPR011989">
    <property type="entry name" value="ARM-like"/>
</dbReference>
<dbReference type="GO" id="GO:0007165">
    <property type="term" value="P:signal transduction"/>
    <property type="evidence" value="ECO:0007669"/>
    <property type="project" value="InterPro"/>
</dbReference>
<dbReference type="Pfam" id="PF01603">
    <property type="entry name" value="B56"/>
    <property type="match status" value="1"/>
</dbReference>
<dbReference type="GO" id="GO:0000159">
    <property type="term" value="C:protein phosphatase type 2A complex"/>
    <property type="evidence" value="ECO:0007669"/>
    <property type="project" value="InterPro"/>
</dbReference>
<proteinExistence type="predicted"/>
<name>A0AAV3QEC7_LITER</name>
<dbReference type="AlphaFoldDB" id="A0AAV3QEC7"/>
<evidence type="ECO:0000313" key="2">
    <source>
        <dbReference type="Proteomes" id="UP001454036"/>
    </source>
</evidence>
<organism evidence="1 2">
    <name type="scientific">Lithospermum erythrorhizon</name>
    <name type="common">Purple gromwell</name>
    <name type="synonym">Lithospermum officinale var. erythrorhizon</name>
    <dbReference type="NCBI Taxonomy" id="34254"/>
    <lineage>
        <taxon>Eukaryota</taxon>
        <taxon>Viridiplantae</taxon>
        <taxon>Streptophyta</taxon>
        <taxon>Embryophyta</taxon>
        <taxon>Tracheophyta</taxon>
        <taxon>Spermatophyta</taxon>
        <taxon>Magnoliopsida</taxon>
        <taxon>eudicotyledons</taxon>
        <taxon>Gunneridae</taxon>
        <taxon>Pentapetalae</taxon>
        <taxon>asterids</taxon>
        <taxon>lamiids</taxon>
        <taxon>Boraginales</taxon>
        <taxon>Boraginaceae</taxon>
        <taxon>Boraginoideae</taxon>
        <taxon>Lithospermeae</taxon>
        <taxon>Lithospermum</taxon>
    </lineage>
</organism>
<dbReference type="Gene3D" id="1.25.10.10">
    <property type="entry name" value="Leucine-rich Repeat Variant"/>
    <property type="match status" value="1"/>
</dbReference>
<keyword evidence="2" id="KW-1185">Reference proteome</keyword>
<dbReference type="GO" id="GO:0019888">
    <property type="term" value="F:protein phosphatase regulator activity"/>
    <property type="evidence" value="ECO:0007669"/>
    <property type="project" value="InterPro"/>
</dbReference>